<proteinExistence type="predicted"/>
<gene>
    <name evidence="1" type="ORF">DARMORV10_C07P29950.1</name>
</gene>
<reference evidence="1" key="1">
    <citation type="submission" date="2021-01" db="EMBL/GenBank/DDBJ databases">
        <authorList>
            <consortium name="Genoscope - CEA"/>
            <person name="William W."/>
        </authorList>
    </citation>
    <scope>NUCLEOTIDE SEQUENCE</scope>
</reference>
<organism evidence="1">
    <name type="scientific">Brassica napus</name>
    <name type="common">Rape</name>
    <dbReference type="NCBI Taxonomy" id="3708"/>
    <lineage>
        <taxon>Eukaryota</taxon>
        <taxon>Viridiplantae</taxon>
        <taxon>Streptophyta</taxon>
        <taxon>Embryophyta</taxon>
        <taxon>Tracheophyta</taxon>
        <taxon>Spermatophyta</taxon>
        <taxon>Magnoliopsida</taxon>
        <taxon>eudicotyledons</taxon>
        <taxon>Gunneridae</taxon>
        <taxon>Pentapetalae</taxon>
        <taxon>rosids</taxon>
        <taxon>malvids</taxon>
        <taxon>Brassicales</taxon>
        <taxon>Brassicaceae</taxon>
        <taxon>Brassiceae</taxon>
        <taxon>Brassica</taxon>
    </lineage>
</organism>
<evidence type="ECO:0000313" key="1">
    <source>
        <dbReference type="EMBL" id="CAF1994265.1"/>
    </source>
</evidence>
<dbReference type="Proteomes" id="UP001295469">
    <property type="component" value="Chromosome C07"/>
</dbReference>
<accession>A0A816M7K7</accession>
<dbReference type="EMBL" id="HG994371">
    <property type="protein sequence ID" value="CAF1994265.1"/>
    <property type="molecule type" value="Genomic_DNA"/>
</dbReference>
<protein>
    <submittedName>
        <fullName evidence="1">(rape) hypothetical protein</fullName>
    </submittedName>
</protein>
<sequence length="44" mass="4913">MDDMAQKNHVTLPADFVIGYLLLKITHMSSLDQPSILIHSTTES</sequence>
<name>A0A816M7K7_BRANA</name>
<dbReference type="AlphaFoldDB" id="A0A816M7K7"/>